<evidence type="ECO:0000256" key="1">
    <source>
        <dbReference type="SAM" id="MobiDB-lite"/>
    </source>
</evidence>
<gene>
    <name evidence="2" type="ORF">EYF80_027761</name>
</gene>
<evidence type="ECO:0000313" key="3">
    <source>
        <dbReference type="Proteomes" id="UP000314294"/>
    </source>
</evidence>
<dbReference type="Proteomes" id="UP000314294">
    <property type="component" value="Unassembled WGS sequence"/>
</dbReference>
<protein>
    <submittedName>
        <fullName evidence="2">Uncharacterized protein</fullName>
    </submittedName>
</protein>
<dbReference type="AlphaFoldDB" id="A0A4Z2HAI1"/>
<feature type="region of interest" description="Disordered" evidence="1">
    <location>
        <begin position="1"/>
        <end position="25"/>
    </location>
</feature>
<comment type="caution">
    <text evidence="2">The sequence shown here is derived from an EMBL/GenBank/DDBJ whole genome shotgun (WGS) entry which is preliminary data.</text>
</comment>
<proteinExistence type="predicted"/>
<sequence>MGEWEGELGDWKEDTETATYPNDPSTIPCASISRLTAITINQEGPLGETLEPLECPLPHPRNITITNTLITMETVQRAEMAAIPGKS</sequence>
<dbReference type="EMBL" id="SRLO01000303">
    <property type="protein sequence ID" value="TNN62023.1"/>
    <property type="molecule type" value="Genomic_DNA"/>
</dbReference>
<reference evidence="2 3" key="1">
    <citation type="submission" date="2019-03" db="EMBL/GenBank/DDBJ databases">
        <title>First draft genome of Liparis tanakae, snailfish: a comprehensive survey of snailfish specific genes.</title>
        <authorList>
            <person name="Kim W."/>
            <person name="Song I."/>
            <person name="Jeong J.-H."/>
            <person name="Kim D."/>
            <person name="Kim S."/>
            <person name="Ryu S."/>
            <person name="Song J.Y."/>
            <person name="Lee S.K."/>
        </authorList>
    </citation>
    <scope>NUCLEOTIDE SEQUENCE [LARGE SCALE GENOMIC DNA]</scope>
    <source>
        <tissue evidence="2">Muscle</tissue>
    </source>
</reference>
<organism evidence="2 3">
    <name type="scientific">Liparis tanakae</name>
    <name type="common">Tanaka's snailfish</name>
    <dbReference type="NCBI Taxonomy" id="230148"/>
    <lineage>
        <taxon>Eukaryota</taxon>
        <taxon>Metazoa</taxon>
        <taxon>Chordata</taxon>
        <taxon>Craniata</taxon>
        <taxon>Vertebrata</taxon>
        <taxon>Euteleostomi</taxon>
        <taxon>Actinopterygii</taxon>
        <taxon>Neopterygii</taxon>
        <taxon>Teleostei</taxon>
        <taxon>Neoteleostei</taxon>
        <taxon>Acanthomorphata</taxon>
        <taxon>Eupercaria</taxon>
        <taxon>Perciformes</taxon>
        <taxon>Cottioidei</taxon>
        <taxon>Cottales</taxon>
        <taxon>Liparidae</taxon>
        <taxon>Liparis</taxon>
    </lineage>
</organism>
<keyword evidence="3" id="KW-1185">Reference proteome</keyword>
<accession>A0A4Z2HAI1</accession>
<evidence type="ECO:0000313" key="2">
    <source>
        <dbReference type="EMBL" id="TNN62023.1"/>
    </source>
</evidence>
<name>A0A4Z2HAI1_9TELE</name>